<reference evidence="5 6" key="1">
    <citation type="submission" date="2021-06" db="EMBL/GenBank/DDBJ databases">
        <authorList>
            <person name="Kallberg Y."/>
            <person name="Tangrot J."/>
            <person name="Rosling A."/>
        </authorList>
    </citation>
    <scope>NUCLEOTIDE SEQUENCE [LARGE SCALE GENOMIC DNA]</scope>
    <source>
        <strain evidence="5 6">120-4 pot B 10/14</strain>
    </source>
</reference>
<dbReference type="PANTHER" id="PTHR34524:SF15">
    <property type="entry name" value="EF-HAND DOMAIN-CONTAINING PROTEIN"/>
    <property type="match status" value="1"/>
</dbReference>
<evidence type="ECO:0000256" key="1">
    <source>
        <dbReference type="ARBA" id="ARBA00022723"/>
    </source>
</evidence>
<keyword evidence="2" id="KW-0677">Repeat</keyword>
<dbReference type="SUPFAM" id="SSF47473">
    <property type="entry name" value="EF-hand"/>
    <property type="match status" value="1"/>
</dbReference>
<dbReference type="InterPro" id="IPR011992">
    <property type="entry name" value="EF-hand-dom_pair"/>
</dbReference>
<keyword evidence="3" id="KW-0106">Calcium</keyword>
<protein>
    <submittedName>
        <fullName evidence="5">43117_t:CDS:1</fullName>
    </submittedName>
</protein>
<accession>A0ABM8W0Q9</accession>
<gene>
    <name evidence="5" type="ORF">GMARGA_LOCUS1921</name>
</gene>
<evidence type="ECO:0000313" key="6">
    <source>
        <dbReference type="Proteomes" id="UP000789901"/>
    </source>
</evidence>
<dbReference type="EMBL" id="CAJVQB010000551">
    <property type="protein sequence ID" value="CAG8495203.1"/>
    <property type="molecule type" value="Genomic_DNA"/>
</dbReference>
<dbReference type="Pfam" id="PF13202">
    <property type="entry name" value="EF-hand_5"/>
    <property type="match status" value="1"/>
</dbReference>
<dbReference type="PROSITE" id="PS50222">
    <property type="entry name" value="EF_HAND_2"/>
    <property type="match status" value="3"/>
</dbReference>
<feature type="domain" description="EF-hand" evidence="4">
    <location>
        <begin position="80"/>
        <end position="111"/>
    </location>
</feature>
<feature type="domain" description="EF-hand" evidence="4">
    <location>
        <begin position="43"/>
        <end position="78"/>
    </location>
</feature>
<comment type="caution">
    <text evidence="5">The sequence shown here is derived from an EMBL/GenBank/DDBJ whole genome shotgun (WGS) entry which is preliminary data.</text>
</comment>
<keyword evidence="1" id="KW-0479">Metal-binding</keyword>
<evidence type="ECO:0000256" key="2">
    <source>
        <dbReference type="ARBA" id="ARBA00022737"/>
    </source>
</evidence>
<evidence type="ECO:0000313" key="5">
    <source>
        <dbReference type="EMBL" id="CAG8495203.1"/>
    </source>
</evidence>
<dbReference type="SMART" id="SM00054">
    <property type="entry name" value="EFh"/>
    <property type="match status" value="3"/>
</dbReference>
<dbReference type="InterPro" id="IPR002048">
    <property type="entry name" value="EF_hand_dom"/>
</dbReference>
<keyword evidence="6" id="KW-1185">Reference proteome</keyword>
<organism evidence="5 6">
    <name type="scientific">Gigaspora margarita</name>
    <dbReference type="NCBI Taxonomy" id="4874"/>
    <lineage>
        <taxon>Eukaryota</taxon>
        <taxon>Fungi</taxon>
        <taxon>Fungi incertae sedis</taxon>
        <taxon>Mucoromycota</taxon>
        <taxon>Glomeromycotina</taxon>
        <taxon>Glomeromycetes</taxon>
        <taxon>Diversisporales</taxon>
        <taxon>Gigasporaceae</taxon>
        <taxon>Gigaspora</taxon>
    </lineage>
</organism>
<dbReference type="InterPro" id="IPR018247">
    <property type="entry name" value="EF_Hand_1_Ca_BS"/>
</dbReference>
<evidence type="ECO:0000256" key="3">
    <source>
        <dbReference type="ARBA" id="ARBA00022837"/>
    </source>
</evidence>
<dbReference type="Pfam" id="PF13499">
    <property type="entry name" value="EF-hand_7"/>
    <property type="match status" value="1"/>
</dbReference>
<name>A0ABM8W0Q9_GIGMA</name>
<evidence type="ECO:0000259" key="4">
    <source>
        <dbReference type="PROSITE" id="PS50222"/>
    </source>
</evidence>
<dbReference type="Proteomes" id="UP000789901">
    <property type="component" value="Unassembled WGS sequence"/>
</dbReference>
<sequence>MASKLSNEELKKIFDNFDNNGNGKLSYSEIESTVLRTYPEFSSRKKVIMRAYKQADASKNGYIEIGEFGIFLDALNHFYELYEIFQKIDKDQDGRINFDDFKKGRKVLKLIDLSEVELKAEFDKIDLNHGGLILFDEGSTCQQRRADTDELDEFGELDVFDELDEFDEFDELDEFTNLMNLMKLMNLINR</sequence>
<feature type="domain" description="EF-hand" evidence="4">
    <location>
        <begin position="5"/>
        <end position="40"/>
    </location>
</feature>
<dbReference type="PROSITE" id="PS00018">
    <property type="entry name" value="EF_HAND_1"/>
    <property type="match status" value="3"/>
</dbReference>
<dbReference type="Gene3D" id="1.10.238.10">
    <property type="entry name" value="EF-hand"/>
    <property type="match status" value="1"/>
</dbReference>
<dbReference type="InterPro" id="IPR051581">
    <property type="entry name" value="Ca-bind"/>
</dbReference>
<proteinExistence type="predicted"/>
<dbReference type="PANTHER" id="PTHR34524">
    <property type="entry name" value="CALCYPHOSIN"/>
    <property type="match status" value="1"/>
</dbReference>